<evidence type="ECO:0000313" key="5">
    <source>
        <dbReference type="EMBL" id="ODR43827.1"/>
    </source>
</evidence>
<reference evidence="7 10" key="1">
    <citation type="submission" date="2016-07" db="EMBL/GenBank/DDBJ databases">
        <title>Characterization of isolates of Eisenbergiella tayi derived from blood cultures, using whole genome sequencing.</title>
        <authorList>
            <person name="Burdz T."/>
            <person name="Wiebe D."/>
            <person name="Huynh C."/>
            <person name="Bernard K."/>
        </authorList>
    </citation>
    <scope>NUCLEOTIDE SEQUENCE [LARGE SCALE GENOMIC DNA]</scope>
    <source>
        <strain evidence="3 7">NML 110608</strain>
        <strain evidence="4 10">NML 120489</strain>
    </source>
</reference>
<organism evidence="4 10">
    <name type="scientific">Eisenbergiella tayi</name>
    <dbReference type="NCBI Taxonomy" id="1432052"/>
    <lineage>
        <taxon>Bacteria</taxon>
        <taxon>Bacillati</taxon>
        <taxon>Bacillota</taxon>
        <taxon>Clostridia</taxon>
        <taxon>Lachnospirales</taxon>
        <taxon>Lachnospiraceae</taxon>
        <taxon>Eisenbergiella</taxon>
    </lineage>
</organism>
<feature type="domain" description="Ferrous iron transporter FeoA-like" evidence="2">
    <location>
        <begin position="5"/>
        <end position="77"/>
    </location>
</feature>
<dbReference type="GeneID" id="93302181"/>
<name>A0A1E3AMC3_9FIRM</name>
<dbReference type="Proteomes" id="UP000094067">
    <property type="component" value="Unassembled WGS sequence"/>
</dbReference>
<dbReference type="PANTHER" id="PTHR42954">
    <property type="entry name" value="FE(2+) TRANSPORT PROTEIN A"/>
    <property type="match status" value="1"/>
</dbReference>
<dbReference type="EMBL" id="MCGI01000004">
    <property type="protein sequence ID" value="ODM09862.1"/>
    <property type="molecule type" value="Genomic_DNA"/>
</dbReference>
<dbReference type="Proteomes" id="UP000094271">
    <property type="component" value="Unassembled WGS sequence"/>
</dbReference>
<dbReference type="EMBL" id="MEHA01000032">
    <property type="protein sequence ID" value="ODR43827.1"/>
    <property type="molecule type" value="Genomic_DNA"/>
</dbReference>
<dbReference type="InterPro" id="IPR008988">
    <property type="entry name" value="Transcriptional_repressor_C"/>
</dbReference>
<evidence type="ECO:0000313" key="6">
    <source>
        <dbReference type="EMBL" id="ODR44903.1"/>
    </source>
</evidence>
<reference evidence="5 8" key="3">
    <citation type="submission" date="2016-08" db="EMBL/GenBank/DDBJ databases">
        <authorList>
            <person name="Seilhamer J.J."/>
        </authorList>
    </citation>
    <scope>NUCLEOTIDE SEQUENCE [LARGE SCALE GENOMIC DNA]</scope>
    <source>
        <strain evidence="5 8">NML150140-1</strain>
    </source>
</reference>
<dbReference type="InterPro" id="IPR052713">
    <property type="entry name" value="FeoA"/>
</dbReference>
<dbReference type="Gene3D" id="2.30.30.90">
    <property type="match status" value="1"/>
</dbReference>
<dbReference type="AlphaFoldDB" id="A0A1E3AMC3"/>
<evidence type="ECO:0000313" key="4">
    <source>
        <dbReference type="EMBL" id="ODM09862.1"/>
    </source>
</evidence>
<dbReference type="Pfam" id="PF04023">
    <property type="entry name" value="FeoA"/>
    <property type="match status" value="1"/>
</dbReference>
<dbReference type="EMBL" id="MCGH01000003">
    <property type="protein sequence ID" value="ODM03927.1"/>
    <property type="molecule type" value="Genomic_DNA"/>
</dbReference>
<dbReference type="GO" id="GO:0046914">
    <property type="term" value="F:transition metal ion binding"/>
    <property type="evidence" value="ECO:0007669"/>
    <property type="project" value="InterPro"/>
</dbReference>
<evidence type="ECO:0000313" key="9">
    <source>
        <dbReference type="Proteomes" id="UP000094869"/>
    </source>
</evidence>
<evidence type="ECO:0000259" key="2">
    <source>
        <dbReference type="SMART" id="SM00899"/>
    </source>
</evidence>
<dbReference type="SMART" id="SM00899">
    <property type="entry name" value="FeoA"/>
    <property type="match status" value="1"/>
</dbReference>
<proteinExistence type="predicted"/>
<sequence>MTDTFSLPRLEPGFSAIIAQLTAQGEMRRRLQDMGFIPGTTVACLQRSPLGDPTAYRIREAVIALREEDARHILLKKEASHGR</sequence>
<accession>A0A1E3AMC3</accession>
<dbReference type="Proteomes" id="UP000095003">
    <property type="component" value="Unassembled WGS sequence"/>
</dbReference>
<evidence type="ECO:0000256" key="1">
    <source>
        <dbReference type="ARBA" id="ARBA00023004"/>
    </source>
</evidence>
<evidence type="ECO:0000313" key="10">
    <source>
        <dbReference type="Proteomes" id="UP000095003"/>
    </source>
</evidence>
<protein>
    <submittedName>
        <fullName evidence="4">Ferrous iron transport protein A</fullName>
    </submittedName>
    <submittedName>
        <fullName evidence="5">Ferrous iron transporter A</fullName>
    </submittedName>
</protein>
<keyword evidence="9" id="KW-1185">Reference proteome</keyword>
<dbReference type="InterPro" id="IPR007167">
    <property type="entry name" value="Fe-transptr_FeoA-like"/>
</dbReference>
<dbReference type="SUPFAM" id="SSF50037">
    <property type="entry name" value="C-terminal domain of transcriptional repressors"/>
    <property type="match status" value="1"/>
</dbReference>
<evidence type="ECO:0000313" key="8">
    <source>
        <dbReference type="Proteomes" id="UP000094271"/>
    </source>
</evidence>
<dbReference type="PANTHER" id="PTHR42954:SF2">
    <property type="entry name" value="FE(2+) TRANSPORT PROTEIN A"/>
    <property type="match status" value="1"/>
</dbReference>
<dbReference type="InterPro" id="IPR038157">
    <property type="entry name" value="FeoA_core_dom"/>
</dbReference>
<gene>
    <name evidence="4" type="ORF">BEH84_04230</name>
    <name evidence="5" type="ORF">BEI59_29250</name>
    <name evidence="3" type="ORF">BEI61_04730</name>
    <name evidence="6" type="ORF">BEI63_29510</name>
</gene>
<reference evidence="6 9" key="2">
    <citation type="submission" date="2016-08" db="EMBL/GenBank/DDBJ databases">
        <title>Characterization of Isolates of Eisenbergiella tayi Derived from Blood Cultures, Using Whole Genome Sequencing.</title>
        <authorList>
            <person name="Bernier A.-M."/>
            <person name="Burdz T."/>
            <person name="Wiebe D."/>
            <person name="Bernard K."/>
        </authorList>
    </citation>
    <scope>NUCLEOTIDE SEQUENCE [LARGE SCALE GENOMIC DNA]</scope>
    <source>
        <strain evidence="6 9">NML120146</strain>
    </source>
</reference>
<evidence type="ECO:0000313" key="7">
    <source>
        <dbReference type="Proteomes" id="UP000094067"/>
    </source>
</evidence>
<keyword evidence="1" id="KW-0408">Iron</keyword>
<dbReference type="Proteomes" id="UP000094869">
    <property type="component" value="Unassembled WGS sequence"/>
</dbReference>
<dbReference type="OrthoDB" id="9811076at2"/>
<dbReference type="EMBL" id="MEHD01000054">
    <property type="protein sequence ID" value="ODR44903.1"/>
    <property type="molecule type" value="Genomic_DNA"/>
</dbReference>
<dbReference type="RefSeq" id="WP_009252241.1">
    <property type="nucleotide sequence ID" value="NZ_BAABXS010000001.1"/>
</dbReference>
<evidence type="ECO:0000313" key="3">
    <source>
        <dbReference type="EMBL" id="ODM03927.1"/>
    </source>
</evidence>
<comment type="caution">
    <text evidence="4">The sequence shown here is derived from an EMBL/GenBank/DDBJ whole genome shotgun (WGS) entry which is preliminary data.</text>
</comment>